<evidence type="ECO:0000313" key="1">
    <source>
        <dbReference type="EMBL" id="MBW77143.1"/>
    </source>
</evidence>
<accession>A0A2M4DHY2</accession>
<dbReference type="EMBL" id="GGFL01012965">
    <property type="protein sequence ID" value="MBW77143.1"/>
    <property type="molecule type" value="Transcribed_RNA"/>
</dbReference>
<name>A0A2M4DHY2_ANODA</name>
<proteinExistence type="predicted"/>
<sequence>MLCSKPFSVPNCIVLGLAGGGADARSNDATRLSSCSLFWCSTEDSLRSQSSISASSSAISVTDLCCPAFILSSKQQRPFFGFVTTSVQKSITIVAFASTCFSSLCSSRMYVPSISWRR</sequence>
<organism evidence="1">
    <name type="scientific">Anopheles darlingi</name>
    <name type="common">Mosquito</name>
    <dbReference type="NCBI Taxonomy" id="43151"/>
    <lineage>
        <taxon>Eukaryota</taxon>
        <taxon>Metazoa</taxon>
        <taxon>Ecdysozoa</taxon>
        <taxon>Arthropoda</taxon>
        <taxon>Hexapoda</taxon>
        <taxon>Insecta</taxon>
        <taxon>Pterygota</taxon>
        <taxon>Neoptera</taxon>
        <taxon>Endopterygota</taxon>
        <taxon>Diptera</taxon>
        <taxon>Nematocera</taxon>
        <taxon>Culicoidea</taxon>
        <taxon>Culicidae</taxon>
        <taxon>Anophelinae</taxon>
        <taxon>Anopheles</taxon>
    </lineage>
</organism>
<reference evidence="1" key="1">
    <citation type="submission" date="2018-01" db="EMBL/GenBank/DDBJ databases">
        <title>An insight into the sialome of Amazonian anophelines.</title>
        <authorList>
            <person name="Ribeiro J.M."/>
            <person name="Scarpassa V."/>
            <person name="Calvo E."/>
        </authorList>
    </citation>
    <scope>NUCLEOTIDE SEQUENCE</scope>
</reference>
<protein>
    <submittedName>
        <fullName evidence="1">Putative secreted protein</fullName>
    </submittedName>
</protein>
<dbReference type="AlphaFoldDB" id="A0A2M4DHY2"/>